<reference evidence="2" key="6">
    <citation type="submission" date="2004-03" db="EMBL/GenBank/DDBJ databases">
        <authorList>
            <person name="Arakawa T."/>
            <person name="Carninci P."/>
            <person name="Fukuda S."/>
            <person name="Hashizume W."/>
            <person name="Hayashida K."/>
            <person name="Hori F."/>
            <person name="Iida J."/>
            <person name="Imamura K."/>
            <person name="Imotani K."/>
            <person name="Itoh M."/>
            <person name="Kanagawa S."/>
            <person name="Kawai J."/>
            <person name="Kojima M."/>
            <person name="Konno H."/>
            <person name="Murata M."/>
            <person name="Nakamura M."/>
            <person name="Ninomiya N."/>
            <person name="Nishiyori H."/>
            <person name="Nomura K."/>
            <person name="Ohno M."/>
            <person name="Sakazume N."/>
            <person name="Sano H."/>
            <person name="Sasaki D."/>
            <person name="Shibata K."/>
            <person name="Shiraki T."/>
            <person name="Tagami M."/>
            <person name="Tagami Y."/>
            <person name="Waki K."/>
            <person name="Watahiki A."/>
            <person name="Muramatsu M."/>
            <person name="Hayashizaki Y."/>
        </authorList>
    </citation>
    <scope>NUCLEOTIDE SEQUENCE</scope>
    <source>
        <strain evidence="2">C57BL/6J</strain>
        <tissue evidence="2">Thymus</tissue>
    </source>
</reference>
<reference evidence="2" key="7">
    <citation type="journal article" date="2005" name="Science">
        <title>The Transcriptional Landscape of the Mammalian Genome.</title>
        <authorList>
            <consortium name="The FANTOM Consortium"/>
            <consortium name="Riken Genome Exploration Research Group and Genome Science Group (Genome Network Project Core Group)"/>
        </authorList>
    </citation>
    <scope>NUCLEOTIDE SEQUENCE</scope>
    <source>
        <strain evidence="2">C57BL/6J</strain>
        <tissue evidence="2">Thymus</tissue>
    </source>
</reference>
<reference evidence="2" key="2">
    <citation type="journal article" date="2000" name="Genome Res.">
        <title>Normalization and subtraction of cap-trapper-selected cDNAs to prepare full-length cDNA libraries for rapid discovery of new genes.</title>
        <authorList>
            <person name="Carninci P."/>
            <person name="Shibata Y."/>
            <person name="Hayatsu N."/>
            <person name="Sugahara Y."/>
            <person name="Shibata K."/>
            <person name="Itoh M."/>
            <person name="Konno H."/>
            <person name="Okazaki Y."/>
            <person name="Muramatsu M."/>
            <person name="Hayashizaki Y."/>
        </authorList>
    </citation>
    <scope>NUCLEOTIDE SEQUENCE</scope>
    <source>
        <strain evidence="2">C57BL/6J</strain>
        <tissue evidence="2">Thymus</tissue>
    </source>
</reference>
<evidence type="ECO:0000313" key="3">
    <source>
        <dbReference type="MGI" id="MGI:3704457"/>
    </source>
</evidence>
<dbReference type="AlphaFoldDB" id="Q3USG7"/>
<dbReference type="AGR" id="MGI:3704457"/>
<name>Q3USG7_MOUSE</name>
<gene>
    <name evidence="3" type="primary">9330020H09Rik</name>
    <name evidence="3" type="synonym">Ccnt1</name>
</gene>
<protein>
    <submittedName>
        <fullName evidence="2">Uncharacterized protein</fullName>
    </submittedName>
</protein>
<evidence type="ECO:0000313" key="2">
    <source>
        <dbReference type="EMBL" id="BAE24365.1"/>
    </source>
</evidence>
<accession>Q3USG7</accession>
<organism evidence="2">
    <name type="scientific">Mus musculus</name>
    <name type="common">Mouse</name>
    <dbReference type="NCBI Taxonomy" id="10090"/>
    <lineage>
        <taxon>Eukaryota</taxon>
        <taxon>Metazoa</taxon>
        <taxon>Chordata</taxon>
        <taxon>Craniata</taxon>
        <taxon>Vertebrata</taxon>
        <taxon>Euteleostomi</taxon>
        <taxon>Mammalia</taxon>
        <taxon>Eutheria</taxon>
        <taxon>Euarchontoglires</taxon>
        <taxon>Glires</taxon>
        <taxon>Rodentia</taxon>
        <taxon>Myomorpha</taxon>
        <taxon>Muroidea</taxon>
        <taxon>Muridae</taxon>
        <taxon>Murinae</taxon>
        <taxon>Mus</taxon>
        <taxon>Mus</taxon>
    </lineage>
</organism>
<proteinExistence type="evidence at transcript level"/>
<evidence type="ECO:0000256" key="1">
    <source>
        <dbReference type="SAM" id="MobiDB-lite"/>
    </source>
</evidence>
<reference evidence="2" key="8">
    <citation type="journal article" date="2005" name="Science">
        <title>Antisense Transcription in the Mammalian Transcriptome.</title>
        <authorList>
            <consortium name="RIKEN Genome Exploration Research Group and Genome Science Group (Genome Network Project Core Group) and the FANTOM Consortium"/>
        </authorList>
    </citation>
    <scope>NUCLEOTIDE SEQUENCE</scope>
    <source>
        <strain evidence="2">C57BL/6J</strain>
        <tissue evidence="2">Thymus</tissue>
    </source>
</reference>
<reference evidence="2" key="1">
    <citation type="journal article" date="1999" name="Methods Enzymol.">
        <title>High-efficiency full-length cDNA cloning.</title>
        <authorList>
            <person name="Carninci P."/>
            <person name="Hayashizaki Y."/>
        </authorList>
    </citation>
    <scope>NUCLEOTIDE SEQUENCE</scope>
    <source>
        <strain evidence="2">C57BL/6J</strain>
        <tissue evidence="2">Thymus</tissue>
    </source>
</reference>
<dbReference type="EMBL" id="AK140384">
    <property type="protein sequence ID" value="BAE24365.1"/>
    <property type="molecule type" value="mRNA"/>
</dbReference>
<feature type="compositionally biased region" description="Basic and acidic residues" evidence="1">
    <location>
        <begin position="40"/>
        <end position="54"/>
    </location>
</feature>
<feature type="compositionally biased region" description="Basic and acidic residues" evidence="1">
    <location>
        <begin position="98"/>
        <end position="112"/>
    </location>
</feature>
<feature type="compositionally biased region" description="Pro residues" evidence="1">
    <location>
        <begin position="18"/>
        <end position="30"/>
    </location>
</feature>
<feature type="non-terminal residue" evidence="2">
    <location>
        <position position="1"/>
    </location>
</feature>
<reference evidence="2" key="5">
    <citation type="journal article" date="2002" name="Nature">
        <title>Analysis of the mouse transcriptome based on functional annotation of 60,770 full-length cDNAs.</title>
        <authorList>
            <consortium name="The FANTOM Consortium and the RIKEN Genome Exploration Research Group Phase I and II Team"/>
        </authorList>
    </citation>
    <scope>NUCLEOTIDE SEQUENCE</scope>
    <source>
        <strain evidence="2">C57BL/6J</strain>
        <tissue evidence="2">Thymus</tissue>
    </source>
</reference>
<reference evidence="2" key="3">
    <citation type="journal article" date="2000" name="Genome Res.">
        <title>RIKEN integrated sequence analysis (RISA) system--384-format sequencing pipeline with 384 multicapillary sequencer.</title>
        <authorList>
            <person name="Shibata K."/>
            <person name="Itoh M."/>
            <person name="Aizawa K."/>
            <person name="Nagaoka S."/>
            <person name="Sasaki N."/>
            <person name="Carninci P."/>
            <person name="Konno H."/>
            <person name="Akiyama J."/>
            <person name="Nishi K."/>
            <person name="Kitsunai T."/>
            <person name="Tashiro H."/>
            <person name="Itoh M."/>
            <person name="Sumi N."/>
            <person name="Ishii Y."/>
            <person name="Nakamura S."/>
            <person name="Hazama M."/>
            <person name="Nishine T."/>
            <person name="Harada A."/>
            <person name="Yamamoto R."/>
            <person name="Matsumoto H."/>
            <person name="Sakaguchi S."/>
            <person name="Ikegami T."/>
            <person name="Kashiwagi K."/>
            <person name="Fujiwake S."/>
            <person name="Inoue K."/>
            <person name="Togawa Y."/>
            <person name="Izawa M."/>
            <person name="Ohara E."/>
            <person name="Watahiki M."/>
            <person name="Yoneda Y."/>
            <person name="Ishikawa T."/>
            <person name="Ozawa K."/>
            <person name="Tanaka T."/>
            <person name="Matsuura S."/>
            <person name="Kawai J."/>
            <person name="Okazaki Y."/>
            <person name="Muramatsu M."/>
            <person name="Inoue Y."/>
            <person name="Kira A."/>
            <person name="Hayashizaki Y."/>
        </authorList>
    </citation>
    <scope>NUCLEOTIDE SEQUENCE</scope>
    <source>
        <strain evidence="2">C57BL/6J</strain>
        <tissue evidence="2">Thymus</tissue>
    </source>
</reference>
<feature type="region of interest" description="Disordered" evidence="1">
    <location>
        <begin position="1"/>
        <end position="157"/>
    </location>
</feature>
<reference evidence="2" key="4">
    <citation type="journal article" date="2001" name="Nature">
        <title>Functional annotation of a full-length mouse cDNA collection.</title>
        <authorList>
            <consortium name="The RIKEN Genome Exploration Research Group Phase II Team and the FANTOM Consortium"/>
        </authorList>
    </citation>
    <scope>NUCLEOTIDE SEQUENCE</scope>
    <source>
        <strain evidence="2">C57BL/6J</strain>
        <tissue evidence="2">Thymus</tissue>
    </source>
</reference>
<sequence>LRPASAIVGSPNLDAQLLPPPHPLLSPPASPARTSKHGRTHSEADGLGRKDTRSDVVPCPGGDWPPAGVLQPRGSGGGCEHFPASPERRHTSAVPRLLRRDELPPRGDHRGCDTLPPRKPKIPAPTSGMTPPTPRRRIHSQSAAKNGPAAGTQDPVV</sequence>
<dbReference type="MGI" id="MGI:3704457">
    <property type="gene designation" value="9330020H09Rik"/>
</dbReference>